<evidence type="ECO:0000313" key="12">
    <source>
        <dbReference type="Proteomes" id="UP000293296"/>
    </source>
</evidence>
<dbReference type="Proteomes" id="UP000293296">
    <property type="component" value="Chromosome"/>
</dbReference>
<comment type="function">
    <text evidence="8">Involved in the biosynthesis of the chorismate, which leads to the biosynthesis of aromatic amino acids. Catalyzes the reversible NADPH linked reduction of 3-dehydroshikimate (DHSA) to yield shikimate (SA).</text>
</comment>
<comment type="pathway">
    <text evidence="1 8">Metabolic intermediate biosynthesis; chorismate biosynthesis; chorismate from D-erythrose 4-phosphate and phosphoenolpyruvate: step 4/7.</text>
</comment>
<dbReference type="AlphaFoldDB" id="A0A4P6HRF8"/>
<evidence type="ECO:0000256" key="8">
    <source>
        <dbReference type="HAMAP-Rule" id="MF_00222"/>
    </source>
</evidence>
<feature type="binding site" evidence="8">
    <location>
        <position position="210"/>
    </location>
    <ligand>
        <name>NADP(+)</name>
        <dbReference type="ChEBI" id="CHEBI:58349"/>
    </ligand>
</feature>
<dbReference type="InterPro" id="IPR041121">
    <property type="entry name" value="SDH_C"/>
</dbReference>
<comment type="caution">
    <text evidence="8">Lacks conserved residue(s) required for the propagation of feature annotation.</text>
</comment>
<dbReference type="GO" id="GO:0009073">
    <property type="term" value="P:aromatic amino acid family biosynthetic process"/>
    <property type="evidence" value="ECO:0007669"/>
    <property type="project" value="UniProtKB-KW"/>
</dbReference>
<gene>
    <name evidence="8 11" type="primary">aroE</name>
    <name evidence="11" type="ORF">C3Y92_16780</name>
</gene>
<proteinExistence type="inferred from homology"/>
<evidence type="ECO:0000256" key="3">
    <source>
        <dbReference type="ARBA" id="ARBA00022605"/>
    </source>
</evidence>
<dbReference type="InterPro" id="IPR022893">
    <property type="entry name" value="Shikimate_DH_fam"/>
</dbReference>
<dbReference type="OrthoDB" id="9792692at2"/>
<feature type="binding site" evidence="8">
    <location>
        <begin position="14"/>
        <end position="16"/>
    </location>
    <ligand>
        <name>shikimate</name>
        <dbReference type="ChEBI" id="CHEBI:36208"/>
    </ligand>
</feature>
<protein>
    <recommendedName>
        <fullName evidence="2 8">Shikimate dehydrogenase (NADP(+))</fullName>
        <shortName evidence="8">SDH</shortName>
        <ecNumber evidence="2 8">1.1.1.25</ecNumber>
    </recommendedName>
</protein>
<feature type="binding site" evidence="8">
    <location>
        <position position="240"/>
    </location>
    <ligand>
        <name>shikimate</name>
        <dbReference type="ChEBI" id="CHEBI:36208"/>
    </ligand>
</feature>
<evidence type="ECO:0000256" key="6">
    <source>
        <dbReference type="ARBA" id="ARBA00023141"/>
    </source>
</evidence>
<dbReference type="GO" id="GO:0004764">
    <property type="term" value="F:shikimate 3-dehydrogenase (NADP+) activity"/>
    <property type="evidence" value="ECO:0007669"/>
    <property type="project" value="UniProtKB-UniRule"/>
</dbReference>
<evidence type="ECO:0000259" key="10">
    <source>
        <dbReference type="Pfam" id="PF18317"/>
    </source>
</evidence>
<dbReference type="GO" id="GO:0019632">
    <property type="term" value="P:shikimate metabolic process"/>
    <property type="evidence" value="ECO:0007669"/>
    <property type="project" value="InterPro"/>
</dbReference>
<dbReference type="UniPathway" id="UPA00053">
    <property type="reaction ID" value="UER00087"/>
</dbReference>
<dbReference type="KEGG" id="dcb:C3Y92_16780"/>
<dbReference type="CDD" id="cd01065">
    <property type="entry name" value="NAD_bind_Shikimate_DH"/>
    <property type="match status" value="1"/>
</dbReference>
<feature type="binding site" evidence="8">
    <location>
        <position position="101"/>
    </location>
    <ligand>
        <name>shikimate</name>
        <dbReference type="ChEBI" id="CHEBI:36208"/>
    </ligand>
</feature>
<feature type="binding site" evidence="8">
    <location>
        <position position="61"/>
    </location>
    <ligand>
        <name>shikimate</name>
        <dbReference type="ChEBI" id="CHEBI:36208"/>
    </ligand>
</feature>
<dbReference type="PANTHER" id="PTHR21089:SF1">
    <property type="entry name" value="BIFUNCTIONAL 3-DEHYDROQUINATE DEHYDRATASE_SHIKIMATE DEHYDROGENASE, CHLOROPLASTIC"/>
    <property type="match status" value="1"/>
</dbReference>
<comment type="subunit">
    <text evidence="8">Homodimer.</text>
</comment>
<feature type="binding site" evidence="8">
    <location>
        <position position="233"/>
    </location>
    <ligand>
        <name>NADP(+)</name>
        <dbReference type="ChEBI" id="CHEBI:58349"/>
    </ligand>
</feature>
<dbReference type="RefSeq" id="WP_129354593.1">
    <property type="nucleotide sequence ID" value="NZ_CP026538.1"/>
</dbReference>
<dbReference type="SUPFAM" id="SSF53223">
    <property type="entry name" value="Aminoacid dehydrogenase-like, N-terminal domain"/>
    <property type="match status" value="1"/>
</dbReference>
<comment type="similarity">
    <text evidence="8">Belongs to the shikimate dehydrogenase family.</text>
</comment>
<dbReference type="GO" id="GO:0050661">
    <property type="term" value="F:NADP binding"/>
    <property type="evidence" value="ECO:0007669"/>
    <property type="project" value="InterPro"/>
</dbReference>
<keyword evidence="12" id="KW-1185">Reference proteome</keyword>
<feature type="binding site" evidence="8">
    <location>
        <begin position="123"/>
        <end position="127"/>
    </location>
    <ligand>
        <name>NADP(+)</name>
        <dbReference type="ChEBI" id="CHEBI:58349"/>
    </ligand>
</feature>
<dbReference type="EMBL" id="CP026538">
    <property type="protein sequence ID" value="QAZ68800.1"/>
    <property type="molecule type" value="Genomic_DNA"/>
</dbReference>
<keyword evidence="5 8" id="KW-0560">Oxidoreductase</keyword>
<keyword evidence="6 8" id="KW-0057">Aromatic amino acid biosynthesis</keyword>
<dbReference type="SUPFAM" id="SSF51735">
    <property type="entry name" value="NAD(P)-binding Rossmann-fold domains"/>
    <property type="match status" value="1"/>
</dbReference>
<organism evidence="11 12">
    <name type="scientific">Solidesulfovibrio carbinolicus</name>
    <dbReference type="NCBI Taxonomy" id="296842"/>
    <lineage>
        <taxon>Bacteria</taxon>
        <taxon>Pseudomonadati</taxon>
        <taxon>Thermodesulfobacteriota</taxon>
        <taxon>Desulfovibrionia</taxon>
        <taxon>Desulfovibrionales</taxon>
        <taxon>Desulfovibrionaceae</taxon>
        <taxon>Solidesulfovibrio</taxon>
    </lineage>
</organism>
<evidence type="ECO:0000256" key="1">
    <source>
        <dbReference type="ARBA" id="ARBA00004871"/>
    </source>
</evidence>
<dbReference type="InterPro" id="IPR013708">
    <property type="entry name" value="Shikimate_DH-bd_N"/>
</dbReference>
<evidence type="ECO:0000256" key="4">
    <source>
        <dbReference type="ARBA" id="ARBA00022857"/>
    </source>
</evidence>
<dbReference type="EC" id="1.1.1.25" evidence="2 8"/>
<dbReference type="Gene3D" id="3.40.50.720">
    <property type="entry name" value="NAD(P)-binding Rossmann-like Domain"/>
    <property type="match status" value="1"/>
</dbReference>
<dbReference type="NCBIfam" id="TIGR00507">
    <property type="entry name" value="aroE"/>
    <property type="match status" value="1"/>
</dbReference>
<feature type="domain" description="SDH C-terminal" evidence="10">
    <location>
        <begin position="233"/>
        <end position="262"/>
    </location>
</feature>
<name>A0A4P6HRF8_9BACT</name>
<dbReference type="Pfam" id="PF18317">
    <property type="entry name" value="SDH_C"/>
    <property type="match status" value="1"/>
</dbReference>
<dbReference type="InterPro" id="IPR036291">
    <property type="entry name" value="NAD(P)-bd_dom_sf"/>
</dbReference>
<dbReference type="InterPro" id="IPR046346">
    <property type="entry name" value="Aminoacid_DH-like_N_sf"/>
</dbReference>
<comment type="catalytic activity">
    <reaction evidence="7 8">
        <text>shikimate + NADP(+) = 3-dehydroshikimate + NADPH + H(+)</text>
        <dbReference type="Rhea" id="RHEA:17737"/>
        <dbReference type="ChEBI" id="CHEBI:15378"/>
        <dbReference type="ChEBI" id="CHEBI:16630"/>
        <dbReference type="ChEBI" id="CHEBI:36208"/>
        <dbReference type="ChEBI" id="CHEBI:57783"/>
        <dbReference type="ChEBI" id="CHEBI:58349"/>
        <dbReference type="EC" id="1.1.1.25"/>
    </reaction>
</comment>
<sequence>MQLFGIIGHPLGHTLSPLVHNWGISRYGLDARYEAWPTPPEALPAFMERLRQTPIAGASVTIPHKTAVMAFVDEVSELGQAAGAVNTLYWRDGRLIGDNTDVEGFCRPLVMRGIAPRRALVLGAGGAARAAVLGLTRLDSGVVGVTARRFEQAQALAREFGVLAVPWDERGAFGADFLTNATPMGMAGRFEGVSPYPAQAIAPGVVAFDLVYNPYETRLAADAAAAGGTVVPGLEMFLYQAVEQFRLWTGRLLPDDELRALLLKTLYGQAAPRT</sequence>
<dbReference type="GO" id="GO:0008652">
    <property type="term" value="P:amino acid biosynthetic process"/>
    <property type="evidence" value="ECO:0007669"/>
    <property type="project" value="UniProtKB-KW"/>
</dbReference>
<dbReference type="HAMAP" id="MF_00222">
    <property type="entry name" value="Shikimate_DH_AroE"/>
    <property type="match status" value="1"/>
</dbReference>
<dbReference type="GO" id="GO:0009423">
    <property type="term" value="P:chorismate biosynthetic process"/>
    <property type="evidence" value="ECO:0007669"/>
    <property type="project" value="UniProtKB-UniRule"/>
</dbReference>
<evidence type="ECO:0000256" key="2">
    <source>
        <dbReference type="ARBA" id="ARBA00012962"/>
    </source>
</evidence>
<feature type="binding site" evidence="8">
    <location>
        <position position="86"/>
    </location>
    <ligand>
        <name>shikimate</name>
        <dbReference type="ChEBI" id="CHEBI:36208"/>
    </ligand>
</feature>
<keyword evidence="4 8" id="KW-0521">NADP</keyword>
<feature type="binding site" evidence="8">
    <location>
        <position position="212"/>
    </location>
    <ligand>
        <name>shikimate</name>
        <dbReference type="ChEBI" id="CHEBI:36208"/>
    </ligand>
</feature>
<evidence type="ECO:0000256" key="5">
    <source>
        <dbReference type="ARBA" id="ARBA00023002"/>
    </source>
</evidence>
<reference evidence="11 12" key="1">
    <citation type="submission" date="2018-02" db="EMBL/GenBank/DDBJ databases">
        <title>Genome sequence of Desulfovibrio carbinolicus DSM 3852.</title>
        <authorList>
            <person name="Wilbanks E."/>
            <person name="Skennerton C.T."/>
            <person name="Orphan V.J."/>
        </authorList>
    </citation>
    <scope>NUCLEOTIDE SEQUENCE [LARGE SCALE GENOMIC DNA]</scope>
    <source>
        <strain evidence="11 12">DSM 3852</strain>
    </source>
</reference>
<dbReference type="Pfam" id="PF08501">
    <property type="entry name" value="Shikimate_dh_N"/>
    <property type="match status" value="1"/>
</dbReference>
<evidence type="ECO:0000313" key="11">
    <source>
        <dbReference type="EMBL" id="QAZ68800.1"/>
    </source>
</evidence>
<dbReference type="Gene3D" id="3.40.50.10860">
    <property type="entry name" value="Leucine Dehydrogenase, chain A, domain 1"/>
    <property type="match status" value="1"/>
</dbReference>
<keyword evidence="3 8" id="KW-0028">Amino-acid biosynthesis</keyword>
<dbReference type="InterPro" id="IPR011342">
    <property type="entry name" value="Shikimate_DH"/>
</dbReference>
<dbReference type="PANTHER" id="PTHR21089">
    <property type="entry name" value="SHIKIMATE DEHYDROGENASE"/>
    <property type="match status" value="1"/>
</dbReference>
<feature type="active site" description="Proton acceptor" evidence="8">
    <location>
        <position position="65"/>
    </location>
</feature>
<accession>A0A4P6HRF8</accession>
<feature type="domain" description="Shikimate dehydrogenase substrate binding N-terminal" evidence="9">
    <location>
        <begin position="6"/>
        <end position="88"/>
    </location>
</feature>
<evidence type="ECO:0000256" key="7">
    <source>
        <dbReference type="ARBA" id="ARBA00049442"/>
    </source>
</evidence>
<feature type="binding site" evidence="8">
    <location>
        <position position="77"/>
    </location>
    <ligand>
        <name>NADP(+)</name>
        <dbReference type="ChEBI" id="CHEBI:58349"/>
    </ligand>
</feature>
<evidence type="ECO:0000259" key="9">
    <source>
        <dbReference type="Pfam" id="PF08501"/>
    </source>
</evidence>